<dbReference type="eggNOG" id="KOG1286">
    <property type="taxonomic scope" value="Eukaryota"/>
</dbReference>
<evidence type="ECO:0000256" key="1">
    <source>
        <dbReference type="ARBA" id="ARBA00004141"/>
    </source>
</evidence>
<keyword evidence="3" id="KW-0813">Transport</keyword>
<sequence length="565" mass="63032">MSYNEKTVGPISSSTQEVKSPSISQDAEKGVEYTKNDQISELSNDEVTGTAETVKRQLKPRHVSMITLGGTIGTGLFISTGSMLADSGPILSLISFLFMTTITYSVTQSLGEMATLIPVTGSFAQFITRWVSSSVGSTVGWLYWFSWTMTFALELSVVGQVIEFWTDAVPLAAWISIFFVIITAFNFVPVKFYGEMEFWLASIKVVAIVGWLLYAFIMVCGAGKTGPVGFRYWRNGYAWGPGILVEKKSTGRFLAFVSSFINAAFTFQGTELVGISAGETANPRRTVPRAIRKVLLRILLFFVLTMLFLGLLVPYDDPKLQNGNYTSVSPFIVAIENSGTKVLPHIFNAVILSTIISAANSDVYCGSRVVFGLAQAGVAPKFFLRVNKFGVPYVTVAFTAMFGSLGYLAVSNSGSEAFNWLLDITGTAGLICWGFISVAHIRFMKVLKRRNISRDSLPFKATFMPWAAYYACFWTFLITLIQGFQAFFNGFSTREFFISYISVILFFVLWLVFHFIFQGFNFKMRDFLVPLDECDIDSGVREIDEMVFDDEEPKNLWEKFWNIVA</sequence>
<keyword evidence="4 9" id="KW-0812">Transmembrane</keyword>
<feature type="transmembrane region" description="Helical" evidence="9">
    <location>
        <begin position="65"/>
        <end position="84"/>
    </location>
</feature>
<dbReference type="GeneID" id="5230572"/>
<keyword evidence="12" id="KW-1185">Reference proteome</keyword>
<evidence type="ECO:0000313" key="11">
    <source>
        <dbReference type="EMBL" id="EDK47151.1"/>
    </source>
</evidence>
<dbReference type="OrthoDB" id="3900342at2759"/>
<dbReference type="PROSITE" id="PS00218">
    <property type="entry name" value="AMINO_ACID_PERMEASE_1"/>
    <property type="match status" value="1"/>
</dbReference>
<dbReference type="VEuPathDB" id="FungiDB:LELG_05332"/>
<dbReference type="Gene3D" id="1.20.1740.10">
    <property type="entry name" value="Amino acid/polyamine transporter I"/>
    <property type="match status" value="1"/>
</dbReference>
<dbReference type="InterPro" id="IPR004840">
    <property type="entry name" value="Amino_acid_permease_CS"/>
</dbReference>
<dbReference type="Proteomes" id="UP000001996">
    <property type="component" value="Unassembled WGS sequence"/>
</dbReference>
<dbReference type="PANTHER" id="PTHR43341:SF4">
    <property type="entry name" value="ARGININE PERMEASE CAN1-RELATED"/>
    <property type="match status" value="1"/>
</dbReference>
<feature type="transmembrane region" description="Helical" evidence="9">
    <location>
        <begin position="386"/>
        <end position="408"/>
    </location>
</feature>
<keyword evidence="5" id="KW-0029">Amino-acid transport</keyword>
<evidence type="ECO:0000256" key="4">
    <source>
        <dbReference type="ARBA" id="ARBA00022692"/>
    </source>
</evidence>
<dbReference type="GO" id="GO:0015171">
    <property type="term" value="F:amino acid transmembrane transporter activity"/>
    <property type="evidence" value="ECO:0007669"/>
    <property type="project" value="UniProtKB-ARBA"/>
</dbReference>
<dbReference type="FunFam" id="1.20.1740.10:FF:000006">
    <property type="entry name" value="General amino acid permease"/>
    <property type="match status" value="1"/>
</dbReference>
<dbReference type="PANTHER" id="PTHR43341">
    <property type="entry name" value="AMINO ACID PERMEASE"/>
    <property type="match status" value="1"/>
</dbReference>
<feature type="transmembrane region" description="Helical" evidence="9">
    <location>
        <begin position="90"/>
        <end position="107"/>
    </location>
</feature>
<keyword evidence="6 9" id="KW-1133">Transmembrane helix</keyword>
<accession>A5E6U3</accession>
<name>A5E6U3_LODEL</name>
<dbReference type="AlphaFoldDB" id="A5E6U3"/>
<feature type="transmembrane region" description="Helical" evidence="9">
    <location>
        <begin position="171"/>
        <end position="192"/>
    </location>
</feature>
<dbReference type="InterPro" id="IPR004841">
    <property type="entry name" value="AA-permease/SLC12A_dom"/>
</dbReference>
<evidence type="ECO:0000256" key="6">
    <source>
        <dbReference type="ARBA" id="ARBA00022989"/>
    </source>
</evidence>
<organism evidence="11 12">
    <name type="scientific">Lodderomyces elongisporus (strain ATCC 11503 / CBS 2605 / JCM 1781 / NBRC 1676 / NRRL YB-4239)</name>
    <name type="common">Yeast</name>
    <name type="synonym">Saccharomyces elongisporus</name>
    <dbReference type="NCBI Taxonomy" id="379508"/>
    <lineage>
        <taxon>Eukaryota</taxon>
        <taxon>Fungi</taxon>
        <taxon>Dikarya</taxon>
        <taxon>Ascomycota</taxon>
        <taxon>Saccharomycotina</taxon>
        <taxon>Pichiomycetes</taxon>
        <taxon>Debaryomycetaceae</taxon>
        <taxon>Candida/Lodderomyces clade</taxon>
        <taxon>Lodderomyces</taxon>
    </lineage>
</organism>
<evidence type="ECO:0000256" key="5">
    <source>
        <dbReference type="ARBA" id="ARBA00022970"/>
    </source>
</evidence>
<dbReference type="GO" id="GO:0016020">
    <property type="term" value="C:membrane"/>
    <property type="evidence" value="ECO:0007669"/>
    <property type="project" value="UniProtKB-SubCell"/>
</dbReference>
<feature type="compositionally biased region" description="Polar residues" evidence="8">
    <location>
        <begin position="1"/>
        <end position="25"/>
    </location>
</feature>
<feature type="compositionally biased region" description="Basic and acidic residues" evidence="8">
    <location>
        <begin position="26"/>
        <end position="35"/>
    </location>
</feature>
<dbReference type="InterPro" id="IPR050524">
    <property type="entry name" value="APC_YAT"/>
</dbReference>
<dbReference type="PIRSF" id="PIRSF006060">
    <property type="entry name" value="AA_transporter"/>
    <property type="match status" value="1"/>
</dbReference>
<evidence type="ECO:0000256" key="7">
    <source>
        <dbReference type="ARBA" id="ARBA00023136"/>
    </source>
</evidence>
<feature type="domain" description="Amino acid permease/ SLC12A" evidence="10">
    <location>
        <begin position="62"/>
        <end position="517"/>
    </location>
</feature>
<gene>
    <name evidence="11" type="ORF">LELG_05332</name>
</gene>
<reference evidence="11 12" key="1">
    <citation type="journal article" date="2009" name="Nature">
        <title>Evolution of pathogenicity and sexual reproduction in eight Candida genomes.</title>
        <authorList>
            <person name="Butler G."/>
            <person name="Rasmussen M.D."/>
            <person name="Lin M.F."/>
            <person name="Santos M.A."/>
            <person name="Sakthikumar S."/>
            <person name="Munro C.A."/>
            <person name="Rheinbay E."/>
            <person name="Grabherr M."/>
            <person name="Forche A."/>
            <person name="Reedy J.L."/>
            <person name="Agrafioti I."/>
            <person name="Arnaud M.B."/>
            <person name="Bates S."/>
            <person name="Brown A.J."/>
            <person name="Brunke S."/>
            <person name="Costanzo M.C."/>
            <person name="Fitzpatrick D.A."/>
            <person name="de Groot P.W."/>
            <person name="Harris D."/>
            <person name="Hoyer L.L."/>
            <person name="Hube B."/>
            <person name="Klis F.M."/>
            <person name="Kodira C."/>
            <person name="Lennard N."/>
            <person name="Logue M.E."/>
            <person name="Martin R."/>
            <person name="Neiman A.M."/>
            <person name="Nikolaou E."/>
            <person name="Quail M.A."/>
            <person name="Quinn J."/>
            <person name="Santos M.C."/>
            <person name="Schmitzberger F.F."/>
            <person name="Sherlock G."/>
            <person name="Shah P."/>
            <person name="Silverstein K.A."/>
            <person name="Skrzypek M.S."/>
            <person name="Soll D."/>
            <person name="Staggs R."/>
            <person name="Stansfield I."/>
            <person name="Stumpf M.P."/>
            <person name="Sudbery P.E."/>
            <person name="Srikantha T."/>
            <person name="Zeng Q."/>
            <person name="Berman J."/>
            <person name="Berriman M."/>
            <person name="Heitman J."/>
            <person name="Gow N.A."/>
            <person name="Lorenz M.C."/>
            <person name="Birren B.W."/>
            <person name="Kellis M."/>
            <person name="Cuomo C.A."/>
        </authorList>
    </citation>
    <scope>NUCLEOTIDE SEQUENCE [LARGE SCALE GENOMIC DNA]</scope>
    <source>
        <strain evidence="12">ATCC 11503 / BCRC 21390 / CBS 2605 / JCM 1781 / NBRC 1676 / NRRL YB-4239</strain>
    </source>
</reference>
<comment type="subcellular location">
    <subcellularLocation>
        <location evidence="1">Membrane</location>
        <topology evidence="1">Multi-pass membrane protein</topology>
    </subcellularLocation>
</comment>
<dbReference type="FunCoup" id="A5E6U3">
    <property type="interactions" value="163"/>
</dbReference>
<evidence type="ECO:0000259" key="10">
    <source>
        <dbReference type="Pfam" id="PF00324"/>
    </source>
</evidence>
<comment type="similarity">
    <text evidence="2">Belongs to the amino acid-polyamine-organocation (APC) superfamily. YAT (TC 2.A.3.10) family.</text>
</comment>
<feature type="transmembrane region" description="Helical" evidence="9">
    <location>
        <begin position="496"/>
        <end position="517"/>
    </location>
</feature>
<evidence type="ECO:0000313" key="12">
    <source>
        <dbReference type="Proteomes" id="UP000001996"/>
    </source>
</evidence>
<protein>
    <submittedName>
        <fullName evidence="11">Lysine/arginine permease</fullName>
    </submittedName>
</protein>
<dbReference type="STRING" id="379508.A5E6U3"/>
<proteinExistence type="inferred from homology"/>
<dbReference type="HOGENOM" id="CLU_007946_12_1_1"/>
<evidence type="ECO:0000256" key="8">
    <source>
        <dbReference type="SAM" id="MobiDB-lite"/>
    </source>
</evidence>
<feature type="transmembrane region" description="Helical" evidence="9">
    <location>
        <begin position="420"/>
        <end position="443"/>
    </location>
</feature>
<keyword evidence="7 9" id="KW-0472">Membrane</keyword>
<dbReference type="InParanoid" id="A5E6U3"/>
<evidence type="ECO:0000256" key="2">
    <source>
        <dbReference type="ARBA" id="ARBA00006983"/>
    </source>
</evidence>
<evidence type="ECO:0000256" key="9">
    <source>
        <dbReference type="SAM" id="Phobius"/>
    </source>
</evidence>
<dbReference type="EMBL" id="CH981532">
    <property type="protein sequence ID" value="EDK47151.1"/>
    <property type="molecule type" value="Genomic_DNA"/>
</dbReference>
<dbReference type="OMA" id="MFAYLAV"/>
<feature type="transmembrane region" description="Helical" evidence="9">
    <location>
        <begin position="294"/>
        <end position="315"/>
    </location>
</feature>
<dbReference type="KEGG" id="lel:PVL30_002424"/>
<feature type="transmembrane region" description="Helical" evidence="9">
    <location>
        <begin position="198"/>
        <end position="222"/>
    </location>
</feature>
<feature type="transmembrane region" description="Helical" evidence="9">
    <location>
        <begin position="463"/>
        <end position="484"/>
    </location>
</feature>
<evidence type="ECO:0000256" key="3">
    <source>
        <dbReference type="ARBA" id="ARBA00022448"/>
    </source>
</evidence>
<dbReference type="Pfam" id="PF00324">
    <property type="entry name" value="AA_permease"/>
    <property type="match status" value="1"/>
</dbReference>
<feature type="region of interest" description="Disordered" evidence="8">
    <location>
        <begin position="1"/>
        <end position="37"/>
    </location>
</feature>